<dbReference type="PANTHER" id="PTHR23026">
    <property type="entry name" value="NADPH NITROREDUCTASE"/>
    <property type="match status" value="1"/>
</dbReference>
<dbReference type="InterPro" id="IPR050627">
    <property type="entry name" value="Nitroreductase/BluB"/>
</dbReference>
<dbReference type="EMBL" id="BAAAZR010000001">
    <property type="protein sequence ID" value="GAA3789941.1"/>
    <property type="molecule type" value="Genomic_DNA"/>
</dbReference>
<dbReference type="Proteomes" id="UP001500888">
    <property type="component" value="Unassembled WGS sequence"/>
</dbReference>
<evidence type="ECO:0000313" key="3">
    <source>
        <dbReference type="Proteomes" id="UP001500888"/>
    </source>
</evidence>
<evidence type="ECO:0000313" key="2">
    <source>
        <dbReference type="EMBL" id="GAA3789941.1"/>
    </source>
</evidence>
<dbReference type="Gene3D" id="3.40.109.10">
    <property type="entry name" value="NADH Oxidase"/>
    <property type="match status" value="2"/>
</dbReference>
<proteinExistence type="predicted"/>
<sequence>MNTRTSDEIARAARTAVEAAVWAPSVHNTQPWSLAVRGDEISLRADPDRKLRLADAAGRQMLISGGAALFDVRIALRELGYEPEVRVLPDPDRPLLLATIRMRAAGQADEHSRLLYGEIKKRRTHRAGFTDAPLPEDLVEALVAQASTEGACLTPVRSEAAMRVLAALTNAAQDVQSDDRGMSLEIIRWSGPPGSVRQDGVPARGHTGEPRRTFPQHFDQRGYAWGNPCGSETDQSTSTSTGLVAVLTTPGDSREDWLAAGQGLQRVLLHASAHGVRAAFHTQALEFPELREFLRQHVCSGAFPQMIMRLGLAQGEVGSVRRPVSDVLEEN</sequence>
<evidence type="ECO:0000256" key="1">
    <source>
        <dbReference type="SAM" id="MobiDB-lite"/>
    </source>
</evidence>
<name>A0ABP7HCF6_9ACTN</name>
<gene>
    <name evidence="2" type="ORF">GCM10022226_06030</name>
</gene>
<dbReference type="PANTHER" id="PTHR23026:SF123">
    <property type="entry name" value="NAD(P)H NITROREDUCTASE RV3131-RELATED"/>
    <property type="match status" value="1"/>
</dbReference>
<dbReference type="NCBIfam" id="NF047509">
    <property type="entry name" value="Rv3131_FMN_oxido"/>
    <property type="match status" value="1"/>
</dbReference>
<dbReference type="SUPFAM" id="SSF55469">
    <property type="entry name" value="FMN-dependent nitroreductase-like"/>
    <property type="match status" value="2"/>
</dbReference>
<feature type="region of interest" description="Disordered" evidence="1">
    <location>
        <begin position="188"/>
        <end position="216"/>
    </location>
</feature>
<dbReference type="RefSeq" id="WP_344933858.1">
    <property type="nucleotide sequence ID" value="NZ_BAAAZR010000001.1"/>
</dbReference>
<reference evidence="3" key="1">
    <citation type="journal article" date="2019" name="Int. J. Syst. Evol. Microbiol.">
        <title>The Global Catalogue of Microorganisms (GCM) 10K type strain sequencing project: providing services to taxonomists for standard genome sequencing and annotation.</title>
        <authorList>
            <consortium name="The Broad Institute Genomics Platform"/>
            <consortium name="The Broad Institute Genome Sequencing Center for Infectious Disease"/>
            <person name="Wu L."/>
            <person name="Ma J."/>
        </authorList>
    </citation>
    <scope>NUCLEOTIDE SEQUENCE [LARGE SCALE GENOMIC DNA]</scope>
    <source>
        <strain evidence="3">JCM 16908</strain>
    </source>
</reference>
<keyword evidence="3" id="KW-1185">Reference proteome</keyword>
<protein>
    <submittedName>
        <fullName evidence="2">NAD(P)H nitroreductase</fullName>
    </submittedName>
</protein>
<organism evidence="2 3">
    <name type="scientific">Sphaerisporangium flaviroseum</name>
    <dbReference type="NCBI Taxonomy" id="509199"/>
    <lineage>
        <taxon>Bacteria</taxon>
        <taxon>Bacillati</taxon>
        <taxon>Actinomycetota</taxon>
        <taxon>Actinomycetes</taxon>
        <taxon>Streptosporangiales</taxon>
        <taxon>Streptosporangiaceae</taxon>
        <taxon>Sphaerisporangium</taxon>
    </lineage>
</organism>
<dbReference type="InterPro" id="IPR000415">
    <property type="entry name" value="Nitroreductase-like"/>
</dbReference>
<comment type="caution">
    <text evidence="2">The sequence shown here is derived from an EMBL/GenBank/DDBJ whole genome shotgun (WGS) entry which is preliminary data.</text>
</comment>
<accession>A0ABP7HCF6</accession>